<dbReference type="GO" id="GO:0006302">
    <property type="term" value="P:double-strand break repair"/>
    <property type="evidence" value="ECO:0007669"/>
    <property type="project" value="InterPro"/>
</dbReference>
<proteinExistence type="inferred from homology"/>
<dbReference type="Gene3D" id="3.40.50.300">
    <property type="entry name" value="P-loop containing nucleotide triphosphate hydrolases"/>
    <property type="match status" value="1"/>
</dbReference>
<gene>
    <name evidence="5" type="ORF">DZF91_05840</name>
</gene>
<evidence type="ECO:0000256" key="2">
    <source>
        <dbReference type="ARBA" id="ARBA00011322"/>
    </source>
</evidence>
<evidence type="ECO:0000256" key="3">
    <source>
        <dbReference type="ARBA" id="ARBA00013368"/>
    </source>
</evidence>
<evidence type="ECO:0000313" key="6">
    <source>
        <dbReference type="Proteomes" id="UP000261811"/>
    </source>
</evidence>
<reference evidence="5 6" key="1">
    <citation type="submission" date="2018-08" db="EMBL/GenBank/DDBJ databases">
        <title>Actinomadura jelena sp. nov., a novel Actinomycete isolated from soil in Chad.</title>
        <authorList>
            <person name="Shi L."/>
        </authorList>
    </citation>
    <scope>NUCLEOTIDE SEQUENCE [LARGE SCALE GENOMIC DNA]</scope>
    <source>
        <strain evidence="5 6">NEAU-G17</strain>
    </source>
</reference>
<dbReference type="InterPro" id="IPR038729">
    <property type="entry name" value="Rad50/SbcC_AAA"/>
</dbReference>
<dbReference type="InterPro" id="IPR027417">
    <property type="entry name" value="P-loop_NTPase"/>
</dbReference>
<dbReference type="Proteomes" id="UP000261811">
    <property type="component" value="Unassembled WGS sequence"/>
</dbReference>
<keyword evidence="6" id="KW-1185">Reference proteome</keyword>
<dbReference type="GO" id="GO:0016887">
    <property type="term" value="F:ATP hydrolysis activity"/>
    <property type="evidence" value="ECO:0007669"/>
    <property type="project" value="InterPro"/>
</dbReference>
<dbReference type="PANTHER" id="PTHR32114">
    <property type="entry name" value="ABC TRANSPORTER ABCH.3"/>
    <property type="match status" value="1"/>
</dbReference>
<dbReference type="RefSeq" id="WP_147341011.1">
    <property type="nucleotide sequence ID" value="NZ_QURH01000111.1"/>
</dbReference>
<dbReference type="OrthoDB" id="9795626at2"/>
<comment type="similarity">
    <text evidence="1">Belongs to the SMC family. SbcC subfamily.</text>
</comment>
<name>A0A372JRJ9_9ACTN</name>
<comment type="caution">
    <text evidence="5">The sequence shown here is derived from an EMBL/GenBank/DDBJ whole genome shotgun (WGS) entry which is preliminary data.</text>
</comment>
<evidence type="ECO:0000256" key="1">
    <source>
        <dbReference type="ARBA" id="ARBA00006930"/>
    </source>
</evidence>
<evidence type="ECO:0000259" key="4">
    <source>
        <dbReference type="Pfam" id="PF13476"/>
    </source>
</evidence>
<sequence>MRLHRLVVTAFGPFSDRQEIDFGALSDAGLFLIQGQTGAGKTSVLDAVCFALYGQVPGVRNSARGLRSDHAAPGLAPSVQLETTVRGRRLRVTRSPEWHRPKKRGEGLTKENAKVVLEEYEHGGWVALSTRVGEADDVIGGLLGMTAAQFCQVAMLPQGAFAGFLRADAKGRRELLERLFAAEIFTAVENWLGERRRETGRAADGLRAAAGSIAGRIAEAAGEPSPHE</sequence>
<dbReference type="Pfam" id="PF13476">
    <property type="entry name" value="AAA_23"/>
    <property type="match status" value="1"/>
</dbReference>
<comment type="subunit">
    <text evidence="2">Heterodimer of SbcC and SbcD.</text>
</comment>
<feature type="non-terminal residue" evidence="5">
    <location>
        <position position="228"/>
    </location>
</feature>
<evidence type="ECO:0000313" key="5">
    <source>
        <dbReference type="EMBL" id="RFU42579.1"/>
    </source>
</evidence>
<dbReference type="EMBL" id="QURH01000111">
    <property type="protein sequence ID" value="RFU42579.1"/>
    <property type="molecule type" value="Genomic_DNA"/>
</dbReference>
<protein>
    <recommendedName>
        <fullName evidence="3">Nuclease SbcCD subunit C</fullName>
    </recommendedName>
</protein>
<dbReference type="SUPFAM" id="SSF52540">
    <property type="entry name" value="P-loop containing nucleoside triphosphate hydrolases"/>
    <property type="match status" value="1"/>
</dbReference>
<organism evidence="5 6">
    <name type="scientific">Actinomadura logoneensis</name>
    <dbReference type="NCBI Taxonomy" id="2293572"/>
    <lineage>
        <taxon>Bacteria</taxon>
        <taxon>Bacillati</taxon>
        <taxon>Actinomycetota</taxon>
        <taxon>Actinomycetes</taxon>
        <taxon>Streptosporangiales</taxon>
        <taxon>Thermomonosporaceae</taxon>
        <taxon>Actinomadura</taxon>
    </lineage>
</organism>
<accession>A0A372JRJ9</accession>
<feature type="domain" description="Rad50/SbcC-type AAA" evidence="4">
    <location>
        <begin position="6"/>
        <end position="180"/>
    </location>
</feature>
<dbReference type="AlphaFoldDB" id="A0A372JRJ9"/>
<dbReference type="PANTHER" id="PTHR32114:SF2">
    <property type="entry name" value="ABC TRANSPORTER ABCH.3"/>
    <property type="match status" value="1"/>
</dbReference>